<evidence type="ECO:0000313" key="3">
    <source>
        <dbReference type="EMBL" id="MBK5897991.1"/>
    </source>
</evidence>
<organism evidence="3 4">
    <name type="scientific">Catonella massiliensis</name>
    <dbReference type="NCBI Taxonomy" id="2799636"/>
    <lineage>
        <taxon>Bacteria</taxon>
        <taxon>Bacillati</taxon>
        <taxon>Bacillota</taxon>
        <taxon>Clostridia</taxon>
        <taxon>Lachnospirales</taxon>
        <taxon>Lachnospiraceae</taxon>
        <taxon>Catonella</taxon>
    </lineage>
</organism>
<dbReference type="PROSITE" id="PS50975">
    <property type="entry name" value="ATP_GRASP"/>
    <property type="match status" value="1"/>
</dbReference>
<sequence>MDKLIVGDFEGERFWQDDRIVRLPNISSTESKNIVLAMDELQAIFSCNDSNINSYLFTRFKMNATHRDYLHDIGFKFNNLYCSVNNGFNYDKSSYKCLYEDNDGKEEIKGLNLDPFVINEYADDIKCKLLCKGEFSSHKLVKEVNSKKYSSIMRERIDCKNIAKYASSADEIEKIVLENNKNNLKSIIKENYGVSGKGNICVEYGPISKRIVEQIRSKERKGQLVELIVEPLLDKYYDFSCQFYIDKFGTIDIMSTQKVLNNGLSYGGSVSIESDILKLLDRNQYYKKIEEIGKQMYSDGYIGDVCIDSMILRNGNIVEIVEINARKSMSLLKHYVDIFLQKYYLQGMLAQFDFIGGFEQIDYDNLLSGLDGIGLLFTPMNNRGIIILSERTMFINKSAGRKYRGRVYCVICADSFKHICETYDKFKLYMKDSGFKLV</sequence>
<name>A0ABS1J1H7_9FIRM</name>
<dbReference type="Proteomes" id="UP000604730">
    <property type="component" value="Unassembled WGS sequence"/>
</dbReference>
<proteinExistence type="predicted"/>
<reference evidence="3 4" key="1">
    <citation type="submission" date="2021-01" db="EMBL/GenBank/DDBJ databases">
        <title>Isolation and description of Catonella massiliensis sp. nov., a novel Catonella species, isolated from a stable periodontitis subject.</title>
        <authorList>
            <person name="Antezack A."/>
            <person name="Boxberger M."/>
            <person name="La Scola B."/>
            <person name="Monnet-Corti V."/>
        </authorList>
    </citation>
    <scope>NUCLEOTIDE SEQUENCE [LARGE SCALE GENOMIC DNA]</scope>
    <source>
        <strain evidence="3 4">Marseille-Q4567</strain>
    </source>
</reference>
<evidence type="ECO:0000313" key="4">
    <source>
        <dbReference type="Proteomes" id="UP000604730"/>
    </source>
</evidence>
<dbReference type="SUPFAM" id="SSF56059">
    <property type="entry name" value="Glutathione synthetase ATP-binding domain-like"/>
    <property type="match status" value="1"/>
</dbReference>
<accession>A0ABS1J1H7</accession>
<dbReference type="EMBL" id="JAEPRJ010000001">
    <property type="protein sequence ID" value="MBK5897991.1"/>
    <property type="molecule type" value="Genomic_DNA"/>
</dbReference>
<keyword evidence="1" id="KW-0547">Nucleotide-binding</keyword>
<keyword evidence="4" id="KW-1185">Reference proteome</keyword>
<comment type="caution">
    <text evidence="3">The sequence shown here is derived from an EMBL/GenBank/DDBJ whole genome shotgun (WGS) entry which is preliminary data.</text>
</comment>
<dbReference type="RefSeq" id="WP_208429442.1">
    <property type="nucleotide sequence ID" value="NZ_JAEPRJ010000001.1"/>
</dbReference>
<protein>
    <recommendedName>
        <fullName evidence="2">ATP-grasp domain-containing protein</fullName>
    </recommendedName>
</protein>
<feature type="domain" description="ATP-grasp" evidence="2">
    <location>
        <begin position="150"/>
        <end position="349"/>
    </location>
</feature>
<gene>
    <name evidence="3" type="ORF">JJN12_09435</name>
</gene>
<evidence type="ECO:0000256" key="1">
    <source>
        <dbReference type="PROSITE-ProRule" id="PRU00409"/>
    </source>
</evidence>
<evidence type="ECO:0000259" key="2">
    <source>
        <dbReference type="PROSITE" id="PS50975"/>
    </source>
</evidence>
<dbReference type="InterPro" id="IPR011761">
    <property type="entry name" value="ATP-grasp"/>
</dbReference>
<keyword evidence="1" id="KW-0067">ATP-binding</keyword>